<proteinExistence type="predicted"/>
<comment type="caution">
    <text evidence="1">The sequence shown here is derived from an EMBL/GenBank/DDBJ whole genome shotgun (WGS) entry which is preliminary data.</text>
</comment>
<organism evidence="1 2">
    <name type="scientific">Dermatophagoides farinae</name>
    <name type="common">American house dust mite</name>
    <dbReference type="NCBI Taxonomy" id="6954"/>
    <lineage>
        <taxon>Eukaryota</taxon>
        <taxon>Metazoa</taxon>
        <taxon>Ecdysozoa</taxon>
        <taxon>Arthropoda</taxon>
        <taxon>Chelicerata</taxon>
        <taxon>Arachnida</taxon>
        <taxon>Acari</taxon>
        <taxon>Acariformes</taxon>
        <taxon>Sarcoptiformes</taxon>
        <taxon>Astigmata</taxon>
        <taxon>Psoroptidia</taxon>
        <taxon>Analgoidea</taxon>
        <taxon>Pyroglyphidae</taxon>
        <taxon>Dermatophagoidinae</taxon>
        <taxon>Dermatophagoides</taxon>
    </lineage>
</organism>
<accession>A0A922HWY9</accession>
<evidence type="ECO:0000313" key="1">
    <source>
        <dbReference type="EMBL" id="KAH9516204.1"/>
    </source>
</evidence>
<sequence>MIDVSLNGLDFRKKIAIPIIFCHLVYNEAAIKNKHKTNALFLWLLNQANYLYQQQQQQQSKIRKLISKEYDDDIEFQKVKWKEFQPANNIRKNK</sequence>
<gene>
    <name evidence="1" type="ORF">DERF_006959</name>
</gene>
<dbReference type="AlphaFoldDB" id="A0A922HWY9"/>
<dbReference type="EMBL" id="ASGP02000003">
    <property type="protein sequence ID" value="KAH9516204.1"/>
    <property type="molecule type" value="Genomic_DNA"/>
</dbReference>
<reference evidence="1" key="2">
    <citation type="journal article" date="2022" name="Res Sq">
        <title>Comparative Genomics Reveals Insights into the Divergent Evolution of Astigmatic Mites and Household Pest Adaptations.</title>
        <authorList>
            <person name="Xiong Q."/>
            <person name="Wan A.T.-Y."/>
            <person name="Liu X.-Y."/>
            <person name="Fung C.S.-H."/>
            <person name="Xiao X."/>
            <person name="Malainual N."/>
            <person name="Hou J."/>
            <person name="Wang L."/>
            <person name="Wang M."/>
            <person name="Yang K."/>
            <person name="Cui Y."/>
            <person name="Leung E."/>
            <person name="Nong W."/>
            <person name="Shin S.-K."/>
            <person name="Au S."/>
            <person name="Jeong K.Y."/>
            <person name="Chew F.T."/>
            <person name="Hui J."/>
            <person name="Leung T.F."/>
            <person name="Tungtrongchitr A."/>
            <person name="Zhong N."/>
            <person name="Liu Z."/>
            <person name="Tsui S."/>
        </authorList>
    </citation>
    <scope>NUCLEOTIDE SEQUENCE</scope>
    <source>
        <strain evidence="1">Derf</strain>
        <tissue evidence="1">Whole organism</tissue>
    </source>
</reference>
<name>A0A922HWY9_DERFA</name>
<evidence type="ECO:0000313" key="2">
    <source>
        <dbReference type="Proteomes" id="UP000790347"/>
    </source>
</evidence>
<keyword evidence="2" id="KW-1185">Reference proteome</keyword>
<reference evidence="1" key="1">
    <citation type="submission" date="2013-05" db="EMBL/GenBank/DDBJ databases">
        <authorList>
            <person name="Yim A.K.Y."/>
            <person name="Chan T.F."/>
            <person name="Ji K.M."/>
            <person name="Liu X.Y."/>
            <person name="Zhou J.W."/>
            <person name="Li R.Q."/>
            <person name="Yang K.Y."/>
            <person name="Li J."/>
            <person name="Li M."/>
            <person name="Law P.T.W."/>
            <person name="Wu Y.L."/>
            <person name="Cai Z.L."/>
            <person name="Qin H."/>
            <person name="Bao Y."/>
            <person name="Leung R.K.K."/>
            <person name="Ng P.K.S."/>
            <person name="Zou J."/>
            <person name="Zhong X.J."/>
            <person name="Ran P.X."/>
            <person name="Zhong N.S."/>
            <person name="Liu Z.G."/>
            <person name="Tsui S.K.W."/>
        </authorList>
    </citation>
    <scope>NUCLEOTIDE SEQUENCE</scope>
    <source>
        <strain evidence="1">Derf</strain>
        <tissue evidence="1">Whole organism</tissue>
    </source>
</reference>
<protein>
    <submittedName>
        <fullName evidence="1">Uncharacterized protein</fullName>
    </submittedName>
</protein>
<dbReference type="Proteomes" id="UP000790347">
    <property type="component" value="Unassembled WGS sequence"/>
</dbReference>